<comment type="caution">
    <text evidence="3">The sequence shown here is derived from an EMBL/GenBank/DDBJ whole genome shotgun (WGS) entry which is preliminary data.</text>
</comment>
<dbReference type="InterPro" id="IPR021255">
    <property type="entry name" value="DUF2807"/>
</dbReference>
<reference evidence="4" key="1">
    <citation type="submission" date="2017-01" db="EMBL/GenBank/DDBJ databases">
        <title>Comparative genomics of anhydrobiosis in the tardigrade Hypsibius dujardini.</title>
        <authorList>
            <person name="Yoshida Y."/>
            <person name="Koutsovoulos G."/>
            <person name="Laetsch D."/>
            <person name="Stevens L."/>
            <person name="Kumar S."/>
            <person name="Horikawa D."/>
            <person name="Ishino K."/>
            <person name="Komine S."/>
            <person name="Tomita M."/>
            <person name="Blaxter M."/>
            <person name="Arakawa K."/>
        </authorList>
    </citation>
    <scope>NUCLEOTIDE SEQUENCE [LARGE SCALE GENOMIC DNA]</scope>
    <source>
        <strain evidence="4">Z151</strain>
    </source>
</reference>
<dbReference type="Gene3D" id="2.160.20.120">
    <property type="match status" value="1"/>
</dbReference>
<evidence type="ECO:0000259" key="2">
    <source>
        <dbReference type="Pfam" id="PF10988"/>
    </source>
</evidence>
<evidence type="ECO:0000313" key="4">
    <source>
        <dbReference type="Proteomes" id="UP000192578"/>
    </source>
</evidence>
<feature type="domain" description="Putative auto-transporter adhesin head GIN" evidence="2">
    <location>
        <begin position="34"/>
        <end position="234"/>
    </location>
</feature>
<accession>A0A1W0XCG7</accession>
<organism evidence="3 4">
    <name type="scientific">Hypsibius exemplaris</name>
    <name type="common">Freshwater tardigrade</name>
    <dbReference type="NCBI Taxonomy" id="2072580"/>
    <lineage>
        <taxon>Eukaryota</taxon>
        <taxon>Metazoa</taxon>
        <taxon>Ecdysozoa</taxon>
        <taxon>Tardigrada</taxon>
        <taxon>Eutardigrada</taxon>
        <taxon>Parachela</taxon>
        <taxon>Hypsibioidea</taxon>
        <taxon>Hypsibiidae</taxon>
        <taxon>Hypsibius</taxon>
    </lineage>
</organism>
<keyword evidence="1" id="KW-0732">Signal</keyword>
<name>A0A1W0XCG7_HYPEX</name>
<feature type="chain" id="PRO_5011986300" description="Putative auto-transporter adhesin head GIN domain-containing protein" evidence="1">
    <location>
        <begin position="26"/>
        <end position="253"/>
    </location>
</feature>
<proteinExistence type="predicted"/>
<sequence length="253" mass="25952">MNSHSFYPGIFICGLLVLGTVAGQANESRPIATRFDAVNVAGPFSVTINLAPEKTVKLQGNADVIKNIETVVEEGSLQIRFLDPSVLFTGILQIQVTTPELRNLAAAGPAQVNVQSPIEGRSISVIVGGSAGLTAAAFTGESLSVVVGQSASFIAKIAMKNLNAVVSGSAAAIITGTVDNANVVVSGTGFFHGRNLEAQSVSVAASGTGTAEVSGNKEVKATVSEFGKVRYGGSGKPRVANETLDDGVFEKME</sequence>
<protein>
    <recommendedName>
        <fullName evidence="2">Putative auto-transporter adhesin head GIN domain-containing protein</fullName>
    </recommendedName>
</protein>
<feature type="signal peptide" evidence="1">
    <location>
        <begin position="1"/>
        <end position="25"/>
    </location>
</feature>
<dbReference type="AlphaFoldDB" id="A0A1W0XCG7"/>
<dbReference type="OrthoDB" id="10064984at2759"/>
<dbReference type="EMBL" id="MTYJ01000003">
    <property type="protein sequence ID" value="OQV25108.1"/>
    <property type="molecule type" value="Genomic_DNA"/>
</dbReference>
<dbReference type="Proteomes" id="UP000192578">
    <property type="component" value="Unassembled WGS sequence"/>
</dbReference>
<evidence type="ECO:0000313" key="3">
    <source>
        <dbReference type="EMBL" id="OQV25108.1"/>
    </source>
</evidence>
<dbReference type="Pfam" id="PF10988">
    <property type="entry name" value="DUF2807"/>
    <property type="match status" value="1"/>
</dbReference>
<gene>
    <name evidence="3" type="ORF">BV898_00800</name>
</gene>
<evidence type="ECO:0000256" key="1">
    <source>
        <dbReference type="SAM" id="SignalP"/>
    </source>
</evidence>
<keyword evidence="4" id="KW-1185">Reference proteome</keyword>